<keyword evidence="6" id="KW-0418">Kinase</keyword>
<evidence type="ECO:0000256" key="2">
    <source>
        <dbReference type="ARBA" id="ARBA00022840"/>
    </source>
</evidence>
<dbReference type="PROSITE" id="PS00107">
    <property type="entry name" value="PROTEIN_KINASE_ATP"/>
    <property type="match status" value="1"/>
</dbReference>
<dbReference type="PANTHER" id="PTHR24359">
    <property type="entry name" value="SERINE/THREONINE-PROTEIN KINASE SBK1"/>
    <property type="match status" value="1"/>
</dbReference>
<dbReference type="InterPro" id="IPR011009">
    <property type="entry name" value="Kinase-like_dom_sf"/>
</dbReference>
<evidence type="ECO:0000313" key="7">
    <source>
        <dbReference type="Proteomes" id="UP000053105"/>
    </source>
</evidence>
<feature type="domain" description="Protein kinase" evidence="5">
    <location>
        <begin position="525"/>
        <end position="786"/>
    </location>
</feature>
<dbReference type="OrthoDB" id="6513151at2759"/>
<dbReference type="EMBL" id="KQ435714">
    <property type="protein sequence ID" value="KOX79181.1"/>
    <property type="molecule type" value="Genomic_DNA"/>
</dbReference>
<feature type="compositionally biased region" description="Basic and acidic residues" evidence="4">
    <location>
        <begin position="133"/>
        <end position="142"/>
    </location>
</feature>
<evidence type="ECO:0000256" key="1">
    <source>
        <dbReference type="ARBA" id="ARBA00022741"/>
    </source>
</evidence>
<evidence type="ECO:0000256" key="4">
    <source>
        <dbReference type="SAM" id="MobiDB-lite"/>
    </source>
</evidence>
<feature type="compositionally biased region" description="Polar residues" evidence="4">
    <location>
        <begin position="344"/>
        <end position="355"/>
    </location>
</feature>
<dbReference type="Proteomes" id="UP000053105">
    <property type="component" value="Unassembled WGS sequence"/>
</dbReference>
<feature type="region of interest" description="Disordered" evidence="4">
    <location>
        <begin position="32"/>
        <end position="250"/>
    </location>
</feature>
<dbReference type="Gene3D" id="1.10.510.10">
    <property type="entry name" value="Transferase(Phosphotransferase) domain 1"/>
    <property type="match status" value="1"/>
</dbReference>
<feature type="binding site" evidence="3">
    <location>
        <position position="554"/>
    </location>
    <ligand>
        <name>ATP</name>
        <dbReference type="ChEBI" id="CHEBI:30616"/>
    </ligand>
</feature>
<feature type="compositionally biased region" description="Basic and acidic residues" evidence="4">
    <location>
        <begin position="358"/>
        <end position="380"/>
    </location>
</feature>
<dbReference type="PANTHER" id="PTHR24359:SF26">
    <property type="entry name" value="SERINE_THREONINE-PROTEIN KINASE MENG-PO"/>
    <property type="match status" value="1"/>
</dbReference>
<dbReference type="InterPro" id="IPR008271">
    <property type="entry name" value="Ser/Thr_kinase_AS"/>
</dbReference>
<feature type="compositionally biased region" description="Basic residues" evidence="4">
    <location>
        <begin position="166"/>
        <end position="175"/>
    </location>
</feature>
<dbReference type="SMART" id="SM00220">
    <property type="entry name" value="S_TKc"/>
    <property type="match status" value="1"/>
</dbReference>
<protein>
    <submittedName>
        <fullName evidence="6">Serine/threonine-protein kinase SBK1</fullName>
    </submittedName>
</protein>
<feature type="compositionally biased region" description="Basic and acidic residues" evidence="4">
    <location>
        <begin position="387"/>
        <end position="424"/>
    </location>
</feature>
<dbReference type="InterPro" id="IPR000719">
    <property type="entry name" value="Prot_kinase_dom"/>
</dbReference>
<sequence length="884" mass="100853">MDQILQTDPWTQIDNFVQHNFVQNVLNEFNERITLDPKLTPADKSPGKKRATSSGRSPRKSQTDRTDGEKSSEGKETDQPAGDDPEDKKEIAKKSNKRTEGPKGKVAKNGDANKQKEEKAKIPKTGNSGRKKTKDETNKTEESTDTQQLEGTQKTTGKKTPVAKSERKKTVKKRKHEEETEETGETKVVEPTNDKTNTTPEKTITANTSKSKDSKSPIVTSTPKCKSPRLMNSWHDASTSKKDSSVLSNDVSKHCAGDSYVEYVHCADINNNYFELVAQSNSSKITDTKCKRKTTGKTKEGKSPGNKETSTNEKKDSSAENKETTMDEGEKSKCKKQNEKTATKTDSLASNNTSWKKCAKDISATKDSKDDHDETVAEKTKVKREHKTGEKVERKKKSGDKEASGISTDKKPKSKCKKQDNKKIEGKQIGKFEKRLLKHREKHIRRHERKAERAMEEFSHHVTRIVKKMGHLPEPVKLIKHLWTHENIEFFICYPKKTVLAHKKESGIHRVQEIPLEELDLSKEYEVEKTLGEGSFAKVLLATHRATRTRVVLKAVHQELTTEKDFFREFHYSYHLSPHPNILCSYAVAFKAEKCFVFAQEYAPYGDLAGNVRAGGLSEEACKRIASQLCSALDFIHSKQLAHRDIKLENVLVFALDMSKIKLCDFGCTRREGTLVNKIRCTWLPFQPPEIYEIVKNERYACKRSADCWQFGIVLFVCLTGNPPWQTADLIQDPEYSAFQRWLKRRTTKVPPTFRRFTPRLLRYFRRTFEHKPEKRPHVTEINKYLKDSWCVNKISHSATSTLVDASEGIARRADSLLYLDTILDDQRNVDENKNKLRKLLNSYGLETTIDQKVVTKRIWEWVMQCDSNIAEPAFVGSLGTETM</sequence>
<gene>
    <name evidence="6" type="ORF">WN51_07183</name>
</gene>
<accession>A0A0N0BJH0</accession>
<feature type="compositionally biased region" description="Polar residues" evidence="4">
    <location>
        <begin position="194"/>
        <end position="209"/>
    </location>
</feature>
<dbReference type="PROSITE" id="PS50011">
    <property type="entry name" value="PROTEIN_KINASE_DOM"/>
    <property type="match status" value="1"/>
</dbReference>
<dbReference type="PROSITE" id="PS00108">
    <property type="entry name" value="PROTEIN_KINASE_ST"/>
    <property type="match status" value="1"/>
</dbReference>
<organism evidence="6 7">
    <name type="scientific">Melipona quadrifasciata</name>
    <dbReference type="NCBI Taxonomy" id="166423"/>
    <lineage>
        <taxon>Eukaryota</taxon>
        <taxon>Metazoa</taxon>
        <taxon>Ecdysozoa</taxon>
        <taxon>Arthropoda</taxon>
        <taxon>Hexapoda</taxon>
        <taxon>Insecta</taxon>
        <taxon>Pterygota</taxon>
        <taxon>Neoptera</taxon>
        <taxon>Endopterygota</taxon>
        <taxon>Hymenoptera</taxon>
        <taxon>Apocrita</taxon>
        <taxon>Aculeata</taxon>
        <taxon>Apoidea</taxon>
        <taxon>Anthophila</taxon>
        <taxon>Apidae</taxon>
        <taxon>Melipona</taxon>
    </lineage>
</organism>
<feature type="region of interest" description="Disordered" evidence="4">
    <location>
        <begin position="282"/>
        <end position="424"/>
    </location>
</feature>
<reference evidence="6 7" key="1">
    <citation type="submission" date="2015-07" db="EMBL/GenBank/DDBJ databases">
        <title>The genome of Melipona quadrifasciata.</title>
        <authorList>
            <person name="Pan H."/>
            <person name="Kapheim K."/>
        </authorList>
    </citation>
    <scope>NUCLEOTIDE SEQUENCE [LARGE SCALE GENOMIC DNA]</scope>
    <source>
        <strain evidence="6">0111107301</strain>
        <tissue evidence="6">Whole body</tissue>
    </source>
</reference>
<evidence type="ECO:0000313" key="6">
    <source>
        <dbReference type="EMBL" id="KOX79181.1"/>
    </source>
</evidence>
<dbReference type="InterPro" id="IPR017441">
    <property type="entry name" value="Protein_kinase_ATP_BS"/>
</dbReference>
<keyword evidence="7" id="KW-1185">Reference proteome</keyword>
<dbReference type="GO" id="GO:0004674">
    <property type="term" value="F:protein serine/threonine kinase activity"/>
    <property type="evidence" value="ECO:0007669"/>
    <property type="project" value="TreeGrafter"/>
</dbReference>
<feature type="compositionally biased region" description="Basic and acidic residues" evidence="4">
    <location>
        <begin position="310"/>
        <end position="343"/>
    </location>
</feature>
<name>A0A0N0BJH0_9HYME</name>
<feature type="compositionally biased region" description="Basic and acidic residues" evidence="4">
    <location>
        <begin position="86"/>
        <end position="103"/>
    </location>
</feature>
<evidence type="ECO:0000256" key="3">
    <source>
        <dbReference type="PROSITE-ProRule" id="PRU10141"/>
    </source>
</evidence>
<keyword evidence="1 3" id="KW-0547">Nucleotide-binding</keyword>
<feature type="compositionally biased region" description="Basic and acidic residues" evidence="4">
    <location>
        <begin position="111"/>
        <end position="121"/>
    </location>
</feature>
<dbReference type="SUPFAM" id="SSF56112">
    <property type="entry name" value="Protein kinase-like (PK-like)"/>
    <property type="match status" value="1"/>
</dbReference>
<dbReference type="Pfam" id="PF00069">
    <property type="entry name" value="Pkinase"/>
    <property type="match status" value="1"/>
</dbReference>
<keyword evidence="6" id="KW-0808">Transferase</keyword>
<evidence type="ECO:0000259" key="5">
    <source>
        <dbReference type="PROSITE" id="PS50011"/>
    </source>
</evidence>
<proteinExistence type="predicted"/>
<dbReference type="AlphaFoldDB" id="A0A0N0BJH0"/>
<feature type="compositionally biased region" description="Basic and acidic residues" evidence="4">
    <location>
        <begin position="61"/>
        <end position="78"/>
    </location>
</feature>
<keyword evidence="2 3" id="KW-0067">ATP-binding</keyword>
<dbReference type="GO" id="GO:0005524">
    <property type="term" value="F:ATP binding"/>
    <property type="evidence" value="ECO:0007669"/>
    <property type="project" value="UniProtKB-UniRule"/>
</dbReference>